<accession>A0AAU8FI34</accession>
<dbReference type="EMBL" id="CP159289">
    <property type="protein sequence ID" value="XCH23394.1"/>
    <property type="molecule type" value="Genomic_DNA"/>
</dbReference>
<dbReference type="SUPFAM" id="SSF49899">
    <property type="entry name" value="Concanavalin A-like lectins/glucanases"/>
    <property type="match status" value="1"/>
</dbReference>
<sequence>MQNVRQLTLGIMMILMTGEQFCHGQLVNSDWKVLSENNEPARFTDTVFMNKACLRLTGKTEAIAIRNGPPLKNFRIELDIAGEVMSGVGFRAVDEQNYHFLYFRPGYGNTREAIQYVPIYNGTLNWVLYNYPIYETTADIKPLTWFHVALEVRNTNMKVFVNNSPSPQMEINLITSDFERVV</sequence>
<evidence type="ECO:0008006" key="2">
    <source>
        <dbReference type="Google" id="ProtNLM"/>
    </source>
</evidence>
<gene>
    <name evidence="1" type="ORF">ABV298_24185</name>
</gene>
<name>A0AAU8FI34_9BACT</name>
<dbReference type="GO" id="GO:0004553">
    <property type="term" value="F:hydrolase activity, hydrolyzing O-glycosyl compounds"/>
    <property type="evidence" value="ECO:0007669"/>
    <property type="project" value="UniProtKB-ARBA"/>
</dbReference>
<evidence type="ECO:0000313" key="1">
    <source>
        <dbReference type="EMBL" id="XCH23394.1"/>
    </source>
</evidence>
<reference evidence="1" key="1">
    <citation type="submission" date="2024-06" db="EMBL/GenBank/DDBJ databases">
        <title>Sequencing and assembly of the genome of Dyadobacter sp. strain 676, a symbiont of Cyamopsis tetragonoloba.</title>
        <authorList>
            <person name="Guro P."/>
            <person name="Sazanova A."/>
            <person name="Kuznetsova I."/>
            <person name="Belimov A."/>
            <person name="Safronova V."/>
        </authorList>
    </citation>
    <scope>NUCLEOTIDE SEQUENCE</scope>
    <source>
        <strain evidence="1">676</strain>
    </source>
</reference>
<organism evidence="1">
    <name type="scientific">Dyadobacter sp. 676</name>
    <dbReference type="NCBI Taxonomy" id="3088362"/>
    <lineage>
        <taxon>Bacteria</taxon>
        <taxon>Pseudomonadati</taxon>
        <taxon>Bacteroidota</taxon>
        <taxon>Cytophagia</taxon>
        <taxon>Cytophagales</taxon>
        <taxon>Spirosomataceae</taxon>
        <taxon>Dyadobacter</taxon>
    </lineage>
</organism>
<dbReference type="GO" id="GO:0005975">
    <property type="term" value="P:carbohydrate metabolic process"/>
    <property type="evidence" value="ECO:0007669"/>
    <property type="project" value="UniProtKB-ARBA"/>
</dbReference>
<proteinExistence type="predicted"/>
<dbReference type="AlphaFoldDB" id="A0AAU8FI34"/>
<protein>
    <recommendedName>
        <fullName evidence="2">DUF1080 domain-containing protein</fullName>
    </recommendedName>
</protein>
<dbReference type="InterPro" id="IPR013320">
    <property type="entry name" value="ConA-like_dom_sf"/>
</dbReference>
<dbReference type="RefSeq" id="WP_353718720.1">
    <property type="nucleotide sequence ID" value="NZ_CP159289.1"/>
</dbReference>
<dbReference type="Gene3D" id="2.60.120.560">
    <property type="entry name" value="Exo-inulinase, domain 1"/>
    <property type="match status" value="1"/>
</dbReference>